<sequence length="135" mass="15710">MNAEVFSHNLGKCDFSLTLTFILHSFSIISYEKGKDAICLLHREEAYLPFYCSRIERHIERNFTLPSAPILYQYLVLSLLPFTTECFSARMEGLMNHLHIHRDWTGIVFPVVKEDKEKEELFNIGVALLSLNENE</sequence>
<organism evidence="1 2">
    <name type="scientific">Methanophagales virus GBV301</name>
    <dbReference type="NCBI Taxonomy" id="2999280"/>
    <lineage>
        <taxon>Viruses</taxon>
        <taxon>Duplodnaviria</taxon>
        <taxon>Heunggongvirae</taxon>
        <taxon>Uroviricota</taxon>
        <taxon>Caudoviricetes</taxon>
        <taxon>Nakonvirales</taxon>
        <taxon>Ekchuahviridae</taxon>
        <taxon>Kukulkanvirus</taxon>
        <taxon>Kukulkanvirus guaymasense</taxon>
    </lineage>
</organism>
<accession>A0A9E8V7Y1</accession>
<keyword evidence="2" id="KW-1185">Reference proteome</keyword>
<name>A0A9E8V7Y1_9CAUD</name>
<protein>
    <submittedName>
        <fullName evidence="1">Uncharacterized protein</fullName>
    </submittedName>
</protein>
<dbReference type="Proteomes" id="UP001156259">
    <property type="component" value="Segment"/>
</dbReference>
<gene>
    <name evidence="1" type="ORF">LDLAKGPJ_00040</name>
</gene>
<evidence type="ECO:0000313" key="1">
    <source>
        <dbReference type="EMBL" id="WAE39464.1"/>
    </source>
</evidence>
<dbReference type="EMBL" id="OP880252">
    <property type="protein sequence ID" value="WAE39464.1"/>
    <property type="molecule type" value="Genomic_DNA"/>
</dbReference>
<reference evidence="1 2" key="1">
    <citation type="submission" date="2022-10" db="EMBL/GenBank/DDBJ databases">
        <title>Evolutionary Diversification of Methanotrophic Ca. Methanophagales (ANME-1) and Their Expansive Virome.</title>
        <authorList>
            <person name="Laso-Perez R."/>
            <person name="Wu F."/>
            <person name="Cremiere A."/>
            <person name="Speth D.R."/>
            <person name="Magyar J.S."/>
            <person name="Krupovic M."/>
            <person name="Orphan V.J."/>
        </authorList>
    </citation>
    <scope>NUCLEOTIDE SEQUENCE [LARGE SCALE GENOMIC DNA]</scope>
</reference>
<evidence type="ECO:0000313" key="2">
    <source>
        <dbReference type="Proteomes" id="UP001156259"/>
    </source>
</evidence>
<proteinExistence type="predicted"/>